<accession>A0A1A7C8S0</accession>
<feature type="domain" description="Uncharacterised" evidence="2">
    <location>
        <begin position="65"/>
        <end position="380"/>
    </location>
</feature>
<proteinExistence type="predicted"/>
<dbReference type="Proteomes" id="UP000092713">
    <property type="component" value="Unassembled WGS sequence"/>
</dbReference>
<evidence type="ECO:0000259" key="2">
    <source>
        <dbReference type="Pfam" id="PF07514"/>
    </source>
</evidence>
<dbReference type="InterPro" id="IPR011093">
    <property type="entry name" value="TraI_2_C"/>
</dbReference>
<dbReference type="InterPro" id="IPR022391">
    <property type="entry name" value="ICE_relaxase_PFGI-1"/>
</dbReference>
<dbReference type="EMBL" id="LOCQ01000038">
    <property type="protein sequence ID" value="OBV41170.1"/>
    <property type="molecule type" value="Genomic_DNA"/>
</dbReference>
<dbReference type="SUPFAM" id="SSF46785">
    <property type="entry name" value="Winged helix' DNA-binding domain"/>
    <property type="match status" value="1"/>
</dbReference>
<evidence type="ECO:0000256" key="1">
    <source>
        <dbReference type="SAM" id="MobiDB-lite"/>
    </source>
</evidence>
<dbReference type="InterPro" id="IPR011119">
    <property type="entry name" value="Unchr_helicase_relaxase_TraI"/>
</dbReference>
<comment type="caution">
    <text evidence="4">The sequence shown here is derived from an EMBL/GenBank/DDBJ whole genome shotgun (WGS) entry which is preliminary data.</text>
</comment>
<dbReference type="Gene3D" id="1.10.3210.40">
    <property type="match status" value="1"/>
</dbReference>
<feature type="compositionally biased region" description="Basic and acidic residues" evidence="1">
    <location>
        <begin position="442"/>
        <end position="453"/>
    </location>
</feature>
<organism evidence="4 5">
    <name type="scientific">Janthinobacterium psychrotolerans</name>
    <dbReference type="NCBI Taxonomy" id="1747903"/>
    <lineage>
        <taxon>Bacteria</taxon>
        <taxon>Pseudomonadati</taxon>
        <taxon>Pseudomonadota</taxon>
        <taxon>Betaproteobacteria</taxon>
        <taxon>Burkholderiales</taxon>
        <taxon>Oxalobacteraceae</taxon>
        <taxon>Janthinobacterium</taxon>
    </lineage>
</organism>
<dbReference type="STRING" id="1747903.ASR47_102527"/>
<dbReference type="InterPro" id="IPR036390">
    <property type="entry name" value="WH_DNA-bd_sf"/>
</dbReference>
<dbReference type="AlphaFoldDB" id="A0A1A7C8S0"/>
<evidence type="ECO:0000259" key="3">
    <source>
        <dbReference type="Pfam" id="PF07515"/>
    </source>
</evidence>
<keyword evidence="5" id="KW-1185">Reference proteome</keyword>
<dbReference type="Pfam" id="PF07514">
    <property type="entry name" value="TraI_2"/>
    <property type="match status" value="1"/>
</dbReference>
<feature type="compositionally biased region" description="Basic and acidic residues" evidence="1">
    <location>
        <begin position="16"/>
        <end position="27"/>
    </location>
</feature>
<reference evidence="4 5" key="1">
    <citation type="submission" date="2016-04" db="EMBL/GenBank/DDBJ databases">
        <title>Draft genome sequence of Janthinobacterium psychrotolerans sp. nov., isolated from freshwater sediments in Denmark.</title>
        <authorList>
            <person name="Gong X."/>
            <person name="Skrivergaard S."/>
            <person name="Korsgaard B.S."/>
            <person name="Schreiber L."/>
            <person name="Marshall I.P."/>
            <person name="Finster K."/>
            <person name="Schramm A."/>
        </authorList>
    </citation>
    <scope>NUCLEOTIDE SEQUENCE [LARGE SCALE GENOMIC DNA]</scope>
    <source>
        <strain evidence="4 5">S3-2</strain>
    </source>
</reference>
<dbReference type="PATRIC" id="fig|1747903.4.peg.4847"/>
<sequence length="717" mass="78561">MLRDISQYMDGGAPVHHRDDASDKRPLDNIPIPGTIHHSAPPLNHVRIAYRGSEAGWYNVLPANALISCIEGDEVIKKIIRASRVAPDIFAHDLHPALLHFAEFVQLLPASESHHHANPGGLLAHTLETVLHALTIRTGYLLPLGASAEVIAAQRDFWTYAVFLAALLHDVGKPMTDLKIQWKRGKTSEPVLWSAAAGSLNDCAATEYFVGFKKKSERNYDSHAKLGAMLLQRLVPGPTLASMAHVPAGLQELNQYLGGERRGALHEIVQKADQESTRRNLATGSRARFSSAKAVPLIERLMGAMTSMFMEGSHLPLNRDGAAGWVYDDCVWLVAKRLADSVREFVLRQEENEEAGFPGDAKNDRLFDAWQEYGYLRINPATGQAIWRVVVTGTNQAGEIAYSHELSVLCFPVAKVWIDLSQIPEAMSGTIEVLPAASQGKISRDHQSQRPLEDCDAVPMPGDSPEPVDSKKVPAPKFVTRDNRTSKKKTTADTDDLLDERDTAEAEARNARRDKDRRQQEAGSETETGPAHQNDAEDTNPGQAPRQEDMVDATPARPFPVPLPIEKLPALKQKGTKEPSALAVDFMKWVQQNLADGSMKHNEAGAPVHFIEYGMALVSPLIFRLYAAANGGQKASTASEDDGDFAMRVQRELLRAQWHATAPGGKNVWTLYVSKKGGQAANKLAAVVLKDPRLWVMPVPPPNPFISAKNDSSGPLP</sequence>
<feature type="domain" description="Putative conjugal transfer nickase/helicase TraI C-terminal" evidence="3">
    <location>
        <begin position="583"/>
        <end position="707"/>
    </location>
</feature>
<dbReference type="SUPFAM" id="SSF109604">
    <property type="entry name" value="HD-domain/PDEase-like"/>
    <property type="match status" value="1"/>
</dbReference>
<feature type="region of interest" description="Disordered" evidence="1">
    <location>
        <begin position="9"/>
        <end position="29"/>
    </location>
</feature>
<protein>
    <submittedName>
        <fullName evidence="4">Integrating conjugative element relaxase, PFL_4751 family</fullName>
    </submittedName>
</protein>
<gene>
    <name evidence="4" type="ORF">ASR47_102527</name>
</gene>
<dbReference type="NCBIfam" id="NF041494">
    <property type="entry name" value="MobH"/>
    <property type="match status" value="1"/>
</dbReference>
<dbReference type="Pfam" id="PF07515">
    <property type="entry name" value="TraI_2_C"/>
    <property type="match status" value="1"/>
</dbReference>
<evidence type="ECO:0000313" key="4">
    <source>
        <dbReference type="EMBL" id="OBV41170.1"/>
    </source>
</evidence>
<feature type="compositionally biased region" description="Basic and acidic residues" evidence="1">
    <location>
        <begin position="500"/>
        <end position="520"/>
    </location>
</feature>
<feature type="region of interest" description="Disordered" evidence="1">
    <location>
        <begin position="438"/>
        <end position="561"/>
    </location>
</feature>
<dbReference type="NCBIfam" id="TIGR03760">
    <property type="entry name" value="ICE_TraI_Pfluor"/>
    <property type="match status" value="1"/>
</dbReference>
<evidence type="ECO:0000313" key="5">
    <source>
        <dbReference type="Proteomes" id="UP000092713"/>
    </source>
</evidence>
<name>A0A1A7C8S0_9BURK</name>